<dbReference type="Proteomes" id="UP000270219">
    <property type="component" value="Unassembled WGS sequence"/>
</dbReference>
<keyword evidence="1" id="KW-0472">Membrane</keyword>
<dbReference type="InterPro" id="IPR001466">
    <property type="entry name" value="Beta-lactam-related"/>
</dbReference>
<dbReference type="GO" id="GO:0016787">
    <property type="term" value="F:hydrolase activity"/>
    <property type="evidence" value="ECO:0007669"/>
    <property type="project" value="UniProtKB-KW"/>
</dbReference>
<comment type="caution">
    <text evidence="3">The sequence shown here is derived from an EMBL/GenBank/DDBJ whole genome shotgun (WGS) entry which is preliminary data.</text>
</comment>
<proteinExistence type="predicted"/>
<reference evidence="3 4" key="1">
    <citation type="submission" date="2018-10" db="EMBL/GenBank/DDBJ databases">
        <title>Oceanobacillus sp. YLB-02 draft genome.</title>
        <authorList>
            <person name="Yu L."/>
        </authorList>
    </citation>
    <scope>NUCLEOTIDE SEQUENCE [LARGE SCALE GENOMIC DNA]</scope>
    <source>
        <strain evidence="3 4">YLB-02</strain>
    </source>
</reference>
<keyword evidence="3" id="KW-0378">Hydrolase</keyword>
<keyword evidence="1" id="KW-1133">Transmembrane helix</keyword>
<dbReference type="EMBL" id="RCHR01000001">
    <property type="protein sequence ID" value="RLL48502.1"/>
    <property type="molecule type" value="Genomic_DNA"/>
</dbReference>
<dbReference type="InterPro" id="IPR050789">
    <property type="entry name" value="Diverse_Enzym_Activities"/>
</dbReference>
<feature type="transmembrane region" description="Helical" evidence="1">
    <location>
        <begin position="5"/>
        <end position="22"/>
    </location>
</feature>
<evidence type="ECO:0000256" key="1">
    <source>
        <dbReference type="SAM" id="Phobius"/>
    </source>
</evidence>
<evidence type="ECO:0000259" key="2">
    <source>
        <dbReference type="Pfam" id="PF00144"/>
    </source>
</evidence>
<gene>
    <name evidence="3" type="ORF">D8M04_04400</name>
</gene>
<dbReference type="InterPro" id="IPR012338">
    <property type="entry name" value="Beta-lactam/transpept-like"/>
</dbReference>
<keyword evidence="1" id="KW-0812">Transmembrane</keyword>
<sequence length="404" mass="47539">MQRKIGILIIVLILMLFSYMLLLPDYKSFTYIGRGILWGESDFYDHQKFAYREIKKANDSHTFEYDLKESYIDDLLMDINYSYDQERYTLGDAKQFFTVTNTTSFIIIKNDKVIYEKYFNDYSRESINTSFSVAKSFVSFLIGKAIEEGYIESIEEPITNYIPELSNKGFEEISIEHLLEMSSGIRYIEGRLLFGDDTKTYYSPNLRRLAIEETELVDRPGEKFLYNNYHPLLLGIILERSTQKSISEYLQETLWKPVGMEYSATWSVDSKKHGFEKMESGINARAIDFARFGKLYLNKGNWNGEQIISSQWVIDSTKRKENINDSYYSYTSWDFFNRDQGYYKYMWLGYEREDGNYDFFAHGKYGQVIYVSPKSNVVIVRTGKTTGKVDFWPEILLELSSKLE</sequence>
<dbReference type="RefSeq" id="WP_121521656.1">
    <property type="nucleotide sequence ID" value="NZ_RCHR01000001.1"/>
</dbReference>
<dbReference type="Pfam" id="PF00144">
    <property type="entry name" value="Beta-lactamase"/>
    <property type="match status" value="1"/>
</dbReference>
<dbReference type="PANTHER" id="PTHR43283:SF7">
    <property type="entry name" value="BETA-LACTAMASE-RELATED DOMAIN-CONTAINING PROTEIN"/>
    <property type="match status" value="1"/>
</dbReference>
<evidence type="ECO:0000313" key="4">
    <source>
        <dbReference type="Proteomes" id="UP000270219"/>
    </source>
</evidence>
<keyword evidence="4" id="KW-1185">Reference proteome</keyword>
<dbReference type="AlphaFoldDB" id="A0A498DE74"/>
<dbReference type="Gene3D" id="3.40.710.10">
    <property type="entry name" value="DD-peptidase/beta-lactamase superfamily"/>
    <property type="match status" value="1"/>
</dbReference>
<name>A0A498DE74_9BACI</name>
<dbReference type="OrthoDB" id="9773047at2"/>
<dbReference type="PANTHER" id="PTHR43283">
    <property type="entry name" value="BETA-LACTAMASE-RELATED"/>
    <property type="match status" value="1"/>
</dbReference>
<accession>A0A498DE74</accession>
<evidence type="ECO:0000313" key="3">
    <source>
        <dbReference type="EMBL" id="RLL48502.1"/>
    </source>
</evidence>
<protein>
    <submittedName>
        <fullName evidence="3">Class C beta-lactamase-related serine hydrolase</fullName>
    </submittedName>
</protein>
<dbReference type="SUPFAM" id="SSF56601">
    <property type="entry name" value="beta-lactamase/transpeptidase-like"/>
    <property type="match status" value="1"/>
</dbReference>
<feature type="domain" description="Beta-lactamase-related" evidence="2">
    <location>
        <begin position="104"/>
        <end position="381"/>
    </location>
</feature>
<organism evidence="3 4">
    <name type="scientific">Oceanobacillus piezotolerans</name>
    <dbReference type="NCBI Taxonomy" id="2448030"/>
    <lineage>
        <taxon>Bacteria</taxon>
        <taxon>Bacillati</taxon>
        <taxon>Bacillota</taxon>
        <taxon>Bacilli</taxon>
        <taxon>Bacillales</taxon>
        <taxon>Bacillaceae</taxon>
        <taxon>Oceanobacillus</taxon>
    </lineage>
</organism>